<proteinExistence type="predicted"/>
<evidence type="ECO:0000313" key="2">
    <source>
        <dbReference type="Proteomes" id="UP001168098"/>
    </source>
</evidence>
<accession>A0AA39DB70</accession>
<dbReference type="Proteomes" id="UP001168098">
    <property type="component" value="Unassembled WGS sequence"/>
</dbReference>
<dbReference type="AlphaFoldDB" id="A0AA39DB70"/>
<keyword evidence="2" id="KW-1185">Reference proteome</keyword>
<sequence>MSLSQALWKLTEAGLLTVITPRPLPQPIPPQFRMDLHYAYHHGLRHEMDRCTAMRHAMQYLIDQVWFN</sequence>
<name>A0AA39DB70_VITRO</name>
<dbReference type="EMBL" id="JARBHA010000016">
    <property type="protein sequence ID" value="KAJ9678578.1"/>
    <property type="molecule type" value="Genomic_DNA"/>
</dbReference>
<gene>
    <name evidence="1" type="ORF">PVL29_020682</name>
</gene>
<organism evidence="1 2">
    <name type="scientific">Vitis rotundifolia</name>
    <name type="common">Muscadine grape</name>
    <dbReference type="NCBI Taxonomy" id="103349"/>
    <lineage>
        <taxon>Eukaryota</taxon>
        <taxon>Viridiplantae</taxon>
        <taxon>Streptophyta</taxon>
        <taxon>Embryophyta</taxon>
        <taxon>Tracheophyta</taxon>
        <taxon>Spermatophyta</taxon>
        <taxon>Magnoliopsida</taxon>
        <taxon>eudicotyledons</taxon>
        <taxon>Gunneridae</taxon>
        <taxon>Pentapetalae</taxon>
        <taxon>rosids</taxon>
        <taxon>Vitales</taxon>
        <taxon>Vitaceae</taxon>
        <taxon>Viteae</taxon>
        <taxon>Vitis</taxon>
    </lineage>
</organism>
<evidence type="ECO:0000313" key="1">
    <source>
        <dbReference type="EMBL" id="KAJ9678578.1"/>
    </source>
</evidence>
<comment type="caution">
    <text evidence="1">The sequence shown here is derived from an EMBL/GenBank/DDBJ whole genome shotgun (WGS) entry which is preliminary data.</text>
</comment>
<reference evidence="1 2" key="1">
    <citation type="journal article" date="2023" name="BMC Biotechnol.">
        <title>Vitis rotundifolia cv Carlos genome sequencing.</title>
        <authorList>
            <person name="Huff M."/>
            <person name="Hulse-Kemp A."/>
            <person name="Scheffler B."/>
            <person name="Youngblood R."/>
            <person name="Simpson S."/>
            <person name="Babiker E."/>
            <person name="Staton M."/>
        </authorList>
    </citation>
    <scope>NUCLEOTIDE SEQUENCE [LARGE SCALE GENOMIC DNA]</scope>
    <source>
        <tissue evidence="1">Leaf</tissue>
    </source>
</reference>
<protein>
    <submittedName>
        <fullName evidence="1">Uncharacterized protein</fullName>
    </submittedName>
</protein>